<proteinExistence type="predicted"/>
<dbReference type="PRINTS" id="PR00455">
    <property type="entry name" value="HTHTETR"/>
</dbReference>
<dbReference type="OrthoDB" id="8478851at2"/>
<evidence type="ECO:0000313" key="4">
    <source>
        <dbReference type="EMBL" id="PVA09814.1"/>
    </source>
</evidence>
<dbReference type="Gene3D" id="1.10.357.10">
    <property type="entry name" value="Tetracycline Repressor, domain 2"/>
    <property type="match status" value="1"/>
</dbReference>
<gene>
    <name evidence="4" type="ORF">DC366_11895</name>
</gene>
<feature type="domain" description="HTH tetR-type" evidence="3">
    <location>
        <begin position="12"/>
        <end position="72"/>
    </location>
</feature>
<dbReference type="SUPFAM" id="SSF48498">
    <property type="entry name" value="Tetracyclin repressor-like, C-terminal domain"/>
    <property type="match status" value="1"/>
</dbReference>
<dbReference type="GO" id="GO:0000976">
    <property type="term" value="F:transcription cis-regulatory region binding"/>
    <property type="evidence" value="ECO:0007669"/>
    <property type="project" value="TreeGrafter"/>
</dbReference>
<evidence type="ECO:0000256" key="2">
    <source>
        <dbReference type="PROSITE-ProRule" id="PRU00335"/>
    </source>
</evidence>
<reference evidence="4 5" key="1">
    <citation type="submission" date="2018-04" db="EMBL/GenBank/DDBJ databases">
        <title>Pelagivirga bohaiensis gen. nov., sp. nov., a bacterium isolated from the Bohai Sea.</title>
        <authorList>
            <person name="Ji X."/>
        </authorList>
    </citation>
    <scope>NUCLEOTIDE SEQUENCE [LARGE SCALE GENOMIC DNA]</scope>
    <source>
        <strain evidence="4 5">BH-SD19</strain>
    </source>
</reference>
<sequence length="218" mass="24568">MSRAQPTTDAATAAREEILQAAAELFTDLGYALTSIDAIAERLGATKGRVYYYFKSKADIFFDIQRAAMARLMAEVEPIARSTLGPADKLRGMAEAHLGMLLADLPIQKVSVQGLERYLFHSSGYRYVNELREINQLRDTYEQIFAEVIDQGAREGVFSDMPPRLLTKPFFGALNWVTVWYRPRKLQDAQSNRMIVETLVSFAMQGIQKEPDHEPKSG</sequence>
<name>A0A2T7G5V6_9RHOB</name>
<organism evidence="4 5">
    <name type="scientific">Pelagivirga sediminicola</name>
    <dbReference type="NCBI Taxonomy" id="2170575"/>
    <lineage>
        <taxon>Bacteria</taxon>
        <taxon>Pseudomonadati</taxon>
        <taxon>Pseudomonadota</taxon>
        <taxon>Alphaproteobacteria</taxon>
        <taxon>Rhodobacterales</taxon>
        <taxon>Paracoccaceae</taxon>
        <taxon>Pelagivirga</taxon>
    </lineage>
</organism>
<dbReference type="InterPro" id="IPR041490">
    <property type="entry name" value="KstR2_TetR_C"/>
</dbReference>
<keyword evidence="1 2" id="KW-0238">DNA-binding</keyword>
<dbReference type="SUPFAM" id="SSF46689">
    <property type="entry name" value="Homeodomain-like"/>
    <property type="match status" value="1"/>
</dbReference>
<dbReference type="Pfam" id="PF00440">
    <property type="entry name" value="TetR_N"/>
    <property type="match status" value="1"/>
</dbReference>
<evidence type="ECO:0000313" key="5">
    <source>
        <dbReference type="Proteomes" id="UP000244446"/>
    </source>
</evidence>
<dbReference type="GO" id="GO:0003700">
    <property type="term" value="F:DNA-binding transcription factor activity"/>
    <property type="evidence" value="ECO:0007669"/>
    <property type="project" value="TreeGrafter"/>
</dbReference>
<dbReference type="Gene3D" id="1.10.10.60">
    <property type="entry name" value="Homeodomain-like"/>
    <property type="match status" value="1"/>
</dbReference>
<accession>A0A2T7G5V6</accession>
<dbReference type="InterPro" id="IPR009057">
    <property type="entry name" value="Homeodomain-like_sf"/>
</dbReference>
<feature type="DNA-binding region" description="H-T-H motif" evidence="2">
    <location>
        <begin position="35"/>
        <end position="54"/>
    </location>
</feature>
<dbReference type="RefSeq" id="WP_108692437.1">
    <property type="nucleotide sequence ID" value="NZ_QCYH01000006.1"/>
</dbReference>
<evidence type="ECO:0000256" key="1">
    <source>
        <dbReference type="ARBA" id="ARBA00023125"/>
    </source>
</evidence>
<dbReference type="InterPro" id="IPR023772">
    <property type="entry name" value="DNA-bd_HTH_TetR-type_CS"/>
</dbReference>
<dbReference type="InterPro" id="IPR036271">
    <property type="entry name" value="Tet_transcr_reg_TetR-rel_C_sf"/>
</dbReference>
<protein>
    <submittedName>
        <fullName evidence="4">TetR/AcrR family transcriptional regulator</fullName>
    </submittedName>
</protein>
<dbReference type="PANTHER" id="PTHR30055:SF226">
    <property type="entry name" value="HTH-TYPE TRANSCRIPTIONAL REGULATOR PKSA"/>
    <property type="match status" value="1"/>
</dbReference>
<evidence type="ECO:0000259" key="3">
    <source>
        <dbReference type="PROSITE" id="PS50977"/>
    </source>
</evidence>
<keyword evidence="5" id="KW-1185">Reference proteome</keyword>
<dbReference type="PROSITE" id="PS50977">
    <property type="entry name" value="HTH_TETR_2"/>
    <property type="match status" value="1"/>
</dbReference>
<dbReference type="PROSITE" id="PS01081">
    <property type="entry name" value="HTH_TETR_1"/>
    <property type="match status" value="1"/>
</dbReference>
<dbReference type="AlphaFoldDB" id="A0A2T7G5V6"/>
<dbReference type="EMBL" id="QCYH01000006">
    <property type="protein sequence ID" value="PVA09814.1"/>
    <property type="molecule type" value="Genomic_DNA"/>
</dbReference>
<comment type="caution">
    <text evidence="4">The sequence shown here is derived from an EMBL/GenBank/DDBJ whole genome shotgun (WGS) entry which is preliminary data.</text>
</comment>
<dbReference type="PANTHER" id="PTHR30055">
    <property type="entry name" value="HTH-TYPE TRANSCRIPTIONAL REGULATOR RUTR"/>
    <property type="match status" value="1"/>
</dbReference>
<dbReference type="Pfam" id="PF17932">
    <property type="entry name" value="TetR_C_24"/>
    <property type="match status" value="1"/>
</dbReference>
<dbReference type="InterPro" id="IPR001647">
    <property type="entry name" value="HTH_TetR"/>
</dbReference>
<dbReference type="Proteomes" id="UP000244446">
    <property type="component" value="Unassembled WGS sequence"/>
</dbReference>
<dbReference type="InterPro" id="IPR050109">
    <property type="entry name" value="HTH-type_TetR-like_transc_reg"/>
</dbReference>